<name>A0A8K0SUR8_9HYPO</name>
<dbReference type="InterPro" id="IPR052998">
    <property type="entry name" value="Hetero-Diels-Alderase-like"/>
</dbReference>
<evidence type="ECO:0000256" key="1">
    <source>
        <dbReference type="SAM" id="SignalP"/>
    </source>
</evidence>
<evidence type="ECO:0000313" key="2">
    <source>
        <dbReference type="EMBL" id="KAH7320281.1"/>
    </source>
</evidence>
<feature type="signal peptide" evidence="1">
    <location>
        <begin position="1"/>
        <end position="28"/>
    </location>
</feature>
<keyword evidence="3" id="KW-1185">Reference proteome</keyword>
<accession>A0A8K0SUR8</accession>
<dbReference type="AlphaFoldDB" id="A0A8K0SUR8"/>
<gene>
    <name evidence="2" type="ORF">B0I35DRAFT_408961</name>
</gene>
<dbReference type="Gene3D" id="2.120.10.30">
    <property type="entry name" value="TolB, C-terminal domain"/>
    <property type="match status" value="1"/>
</dbReference>
<feature type="chain" id="PRO_5035474660" description="SMP-30/Gluconolactonase/LRE-like region domain-containing protein" evidence="1">
    <location>
        <begin position="29"/>
        <end position="348"/>
    </location>
</feature>
<proteinExistence type="predicted"/>
<protein>
    <recommendedName>
        <fullName evidence="4">SMP-30/Gluconolactonase/LRE-like region domain-containing protein</fullName>
    </recommendedName>
</protein>
<dbReference type="Proteomes" id="UP000813444">
    <property type="component" value="Unassembled WGS sequence"/>
</dbReference>
<dbReference type="SUPFAM" id="SSF63829">
    <property type="entry name" value="Calcium-dependent phosphotriesterase"/>
    <property type="match status" value="1"/>
</dbReference>
<keyword evidence="1" id="KW-0732">Signal</keyword>
<evidence type="ECO:0000313" key="3">
    <source>
        <dbReference type="Proteomes" id="UP000813444"/>
    </source>
</evidence>
<dbReference type="InterPro" id="IPR011042">
    <property type="entry name" value="6-blade_b-propeller_TolB-like"/>
</dbReference>
<evidence type="ECO:0008006" key="4">
    <source>
        <dbReference type="Google" id="ProtNLM"/>
    </source>
</evidence>
<sequence>MKLVPYSSFHHLFARLLVVALAVLPASSLGIPPHHQLDPRDKCIGSASLIFNFTDSTFIENLQVLPDGRILFTTLDTGILRVIDPRGRDPSPRPLVSLPSTTGLSGIARLSEDIYAVTGGVHTLFAFEPGSMRVFIVDVSSGRIRDIIGVPKTAMMNGLVALPNCRTTLLSADSLTGSILRIDLSTRRVDVAFSDPLLNSTSAEVPLGVNGLRIRGQYLYFTNSGAGTFGRVPIDDRGNMAGKVEIVAQLSGRVSFTNAYDDFDFDRQGNAYLALHSTTVSQVSPSGKQVTFAGCAGDDVCDPAFIFREPTSVALDNDGKSLYVSTGGNTGMGCSQNLGGQLIRVPLS</sequence>
<reference evidence="2" key="1">
    <citation type="journal article" date="2021" name="Nat. Commun.">
        <title>Genetic determinants of endophytism in the Arabidopsis root mycobiome.</title>
        <authorList>
            <person name="Mesny F."/>
            <person name="Miyauchi S."/>
            <person name="Thiergart T."/>
            <person name="Pickel B."/>
            <person name="Atanasova L."/>
            <person name="Karlsson M."/>
            <person name="Huettel B."/>
            <person name="Barry K.W."/>
            <person name="Haridas S."/>
            <person name="Chen C."/>
            <person name="Bauer D."/>
            <person name="Andreopoulos W."/>
            <person name="Pangilinan J."/>
            <person name="LaButti K."/>
            <person name="Riley R."/>
            <person name="Lipzen A."/>
            <person name="Clum A."/>
            <person name="Drula E."/>
            <person name="Henrissat B."/>
            <person name="Kohler A."/>
            <person name="Grigoriev I.V."/>
            <person name="Martin F.M."/>
            <person name="Hacquard S."/>
        </authorList>
    </citation>
    <scope>NUCLEOTIDE SEQUENCE</scope>
    <source>
        <strain evidence="2">MPI-CAGE-CH-0235</strain>
    </source>
</reference>
<dbReference type="PANTHER" id="PTHR42060:SF1">
    <property type="entry name" value="NHL REPEAT-CONTAINING PROTEIN"/>
    <property type="match status" value="1"/>
</dbReference>
<comment type="caution">
    <text evidence="2">The sequence shown here is derived from an EMBL/GenBank/DDBJ whole genome shotgun (WGS) entry which is preliminary data.</text>
</comment>
<dbReference type="OrthoDB" id="9977941at2759"/>
<organism evidence="2 3">
    <name type="scientific">Stachybotrys elegans</name>
    <dbReference type="NCBI Taxonomy" id="80388"/>
    <lineage>
        <taxon>Eukaryota</taxon>
        <taxon>Fungi</taxon>
        <taxon>Dikarya</taxon>
        <taxon>Ascomycota</taxon>
        <taxon>Pezizomycotina</taxon>
        <taxon>Sordariomycetes</taxon>
        <taxon>Hypocreomycetidae</taxon>
        <taxon>Hypocreales</taxon>
        <taxon>Stachybotryaceae</taxon>
        <taxon>Stachybotrys</taxon>
    </lineage>
</organism>
<dbReference type="PANTHER" id="PTHR42060">
    <property type="entry name" value="NHL REPEAT-CONTAINING PROTEIN-RELATED"/>
    <property type="match status" value="1"/>
</dbReference>
<dbReference type="EMBL" id="JAGPNK010000006">
    <property type="protein sequence ID" value="KAH7320281.1"/>
    <property type="molecule type" value="Genomic_DNA"/>
</dbReference>